<comment type="caution">
    <text evidence="1">The sequence shown here is derived from an EMBL/GenBank/DDBJ whole genome shotgun (WGS) entry which is preliminary data.</text>
</comment>
<sequence>MPGKLEYSRGWLANRTPQQRPDHFVLDAWYSTLVSIASIQLEKTSAVGNKHDPGCNTRSNIDTRFAHLPTHICELDYIRLAFVKLRINGSILARARPTNDESMIAVPAPKSFRKQEVTLLSHQLTPATPPKVFLSRVNLISPTLRMLKMSLKSLCKRFVGEIDAPETGPTILIANFLEQLVGLLNVDHTNTKTDQVASKTLSSVHPSCLQSTLIVY</sequence>
<dbReference type="Proteomes" id="UP000719766">
    <property type="component" value="Unassembled WGS sequence"/>
</dbReference>
<proteinExistence type="predicted"/>
<reference evidence="1" key="1">
    <citation type="journal article" date="2020" name="New Phytol.">
        <title>Comparative genomics reveals dynamic genome evolution in host specialist ectomycorrhizal fungi.</title>
        <authorList>
            <person name="Lofgren L.A."/>
            <person name="Nguyen N.H."/>
            <person name="Vilgalys R."/>
            <person name="Ruytinx J."/>
            <person name="Liao H.L."/>
            <person name="Branco S."/>
            <person name="Kuo A."/>
            <person name="LaButti K."/>
            <person name="Lipzen A."/>
            <person name="Andreopoulos W."/>
            <person name="Pangilinan J."/>
            <person name="Riley R."/>
            <person name="Hundley H."/>
            <person name="Na H."/>
            <person name="Barry K."/>
            <person name="Grigoriev I.V."/>
            <person name="Stajich J.E."/>
            <person name="Kennedy P.G."/>
        </authorList>
    </citation>
    <scope>NUCLEOTIDE SEQUENCE</scope>
    <source>
        <strain evidence="1">S12</strain>
    </source>
</reference>
<dbReference type="EMBL" id="JABBWE010000065">
    <property type="protein sequence ID" value="KAG1788712.1"/>
    <property type="molecule type" value="Genomic_DNA"/>
</dbReference>
<accession>A0A9P7AHX4</accession>
<dbReference type="GeneID" id="64594346"/>
<organism evidence="1 2">
    <name type="scientific">Suillus plorans</name>
    <dbReference type="NCBI Taxonomy" id="116603"/>
    <lineage>
        <taxon>Eukaryota</taxon>
        <taxon>Fungi</taxon>
        <taxon>Dikarya</taxon>
        <taxon>Basidiomycota</taxon>
        <taxon>Agaricomycotina</taxon>
        <taxon>Agaricomycetes</taxon>
        <taxon>Agaricomycetidae</taxon>
        <taxon>Boletales</taxon>
        <taxon>Suillineae</taxon>
        <taxon>Suillaceae</taxon>
        <taxon>Suillus</taxon>
    </lineage>
</organism>
<evidence type="ECO:0000313" key="1">
    <source>
        <dbReference type="EMBL" id="KAG1788712.1"/>
    </source>
</evidence>
<evidence type="ECO:0000313" key="2">
    <source>
        <dbReference type="Proteomes" id="UP000719766"/>
    </source>
</evidence>
<name>A0A9P7AHX4_9AGAM</name>
<dbReference type="AlphaFoldDB" id="A0A9P7AHX4"/>
<dbReference type="RefSeq" id="XP_041155895.1">
    <property type="nucleotide sequence ID" value="XM_041300582.1"/>
</dbReference>
<gene>
    <name evidence="1" type="ORF">HD556DRAFT_1311812</name>
</gene>
<protein>
    <submittedName>
        <fullName evidence="1">Uncharacterized protein</fullName>
    </submittedName>
</protein>
<keyword evidence="2" id="KW-1185">Reference proteome</keyword>